<dbReference type="EMBL" id="SSSM01000004">
    <property type="protein sequence ID" value="THG30950.1"/>
    <property type="molecule type" value="Genomic_DNA"/>
</dbReference>
<organism evidence="2 3">
    <name type="scientific">Naasia lichenicola</name>
    <dbReference type="NCBI Taxonomy" id="2565933"/>
    <lineage>
        <taxon>Bacteria</taxon>
        <taxon>Bacillati</taxon>
        <taxon>Actinomycetota</taxon>
        <taxon>Actinomycetes</taxon>
        <taxon>Micrococcales</taxon>
        <taxon>Microbacteriaceae</taxon>
        <taxon>Naasia</taxon>
    </lineage>
</organism>
<name>A0A4S4FKN2_9MICO</name>
<dbReference type="PANTHER" id="PTHR43792">
    <property type="entry name" value="GNAT FAMILY, PUTATIVE (AFU_ORTHOLOGUE AFUA_3G00765)-RELATED-RELATED"/>
    <property type="match status" value="1"/>
</dbReference>
<dbReference type="OrthoDB" id="9132139at2"/>
<dbReference type="Pfam" id="PF13302">
    <property type="entry name" value="Acetyltransf_3"/>
    <property type="match status" value="1"/>
</dbReference>
<reference evidence="2 3" key="1">
    <citation type="submission" date="2019-04" db="EMBL/GenBank/DDBJ databases">
        <authorList>
            <person name="Jiang L."/>
        </authorList>
    </citation>
    <scope>NUCLEOTIDE SEQUENCE [LARGE SCALE GENOMIC DNA]</scope>
    <source>
        <strain evidence="2 3">YIM 131853</strain>
    </source>
</reference>
<gene>
    <name evidence="2" type="ORF">E6C64_10075</name>
</gene>
<keyword evidence="3" id="KW-1185">Reference proteome</keyword>
<dbReference type="Proteomes" id="UP000309133">
    <property type="component" value="Unassembled WGS sequence"/>
</dbReference>
<dbReference type="Gene3D" id="3.40.630.30">
    <property type="match status" value="1"/>
</dbReference>
<proteinExistence type="predicted"/>
<dbReference type="PANTHER" id="PTHR43792:SF1">
    <property type="entry name" value="N-ACETYLTRANSFERASE DOMAIN-CONTAINING PROTEIN"/>
    <property type="match status" value="1"/>
</dbReference>
<dbReference type="RefSeq" id="WP_136427360.1">
    <property type="nucleotide sequence ID" value="NZ_SSSM01000004.1"/>
</dbReference>
<feature type="domain" description="N-acetyltransferase" evidence="1">
    <location>
        <begin position="17"/>
        <end position="178"/>
    </location>
</feature>
<protein>
    <submittedName>
        <fullName evidence="2">GNAT family N-acetyltransferase</fullName>
    </submittedName>
</protein>
<dbReference type="InterPro" id="IPR016181">
    <property type="entry name" value="Acyl_CoA_acyltransferase"/>
</dbReference>
<dbReference type="SUPFAM" id="SSF55729">
    <property type="entry name" value="Acyl-CoA N-acyltransferases (Nat)"/>
    <property type="match status" value="1"/>
</dbReference>
<dbReference type="InterPro" id="IPR051531">
    <property type="entry name" value="N-acetyltransferase"/>
</dbReference>
<accession>A0A4S4FKN2</accession>
<sequence>MLRLPFRPSLPLETERLLLRPLTSADTDALLAYRSDEESCRYLPFPPMDRTEIDRRLREQWGRVTFDGPEQNITLGVTLKSTGELVGDVVLFLHSPTSRTGEIGYVLHPNQVGSGYASEAATALLRVAFDELGLHRVVGRLDARNDASARVLERIGMRQEALLREDEWFKGEWSSTLIYAILEQDWAARTR</sequence>
<evidence type="ECO:0000259" key="1">
    <source>
        <dbReference type="PROSITE" id="PS51186"/>
    </source>
</evidence>
<evidence type="ECO:0000313" key="2">
    <source>
        <dbReference type="EMBL" id="THG30950.1"/>
    </source>
</evidence>
<dbReference type="InterPro" id="IPR000182">
    <property type="entry name" value="GNAT_dom"/>
</dbReference>
<comment type="caution">
    <text evidence="2">The sequence shown here is derived from an EMBL/GenBank/DDBJ whole genome shotgun (WGS) entry which is preliminary data.</text>
</comment>
<evidence type="ECO:0000313" key="3">
    <source>
        <dbReference type="Proteomes" id="UP000309133"/>
    </source>
</evidence>
<dbReference type="PROSITE" id="PS51186">
    <property type="entry name" value="GNAT"/>
    <property type="match status" value="1"/>
</dbReference>
<keyword evidence="2" id="KW-0808">Transferase</keyword>
<dbReference type="AlphaFoldDB" id="A0A4S4FKN2"/>
<dbReference type="GO" id="GO:0016747">
    <property type="term" value="F:acyltransferase activity, transferring groups other than amino-acyl groups"/>
    <property type="evidence" value="ECO:0007669"/>
    <property type="project" value="InterPro"/>
</dbReference>